<dbReference type="HOGENOM" id="CLU_917029_0_0_2"/>
<organism evidence="1 2">
    <name type="scientific">Archaeoglobus fulgidus DSM 8774</name>
    <dbReference type="NCBI Taxonomy" id="1344584"/>
    <lineage>
        <taxon>Archaea</taxon>
        <taxon>Methanobacteriati</taxon>
        <taxon>Methanobacteriota</taxon>
        <taxon>Archaeoglobi</taxon>
        <taxon>Archaeoglobales</taxon>
        <taxon>Archaeoglobaceae</taxon>
        <taxon>Archaeoglobus</taxon>
    </lineage>
</organism>
<dbReference type="AlphaFoldDB" id="A0A075WA65"/>
<gene>
    <name evidence="1" type="ORF">AFULGI_00000400</name>
</gene>
<dbReference type="KEGG" id="afg:AFULGI_00000400"/>
<dbReference type="Pfam" id="PF17231">
    <property type="entry name" value="DUF5305"/>
    <property type="match status" value="1"/>
</dbReference>
<reference evidence="1 2" key="1">
    <citation type="submission" date="2013-07" db="EMBL/GenBank/DDBJ databases">
        <title>Genome of Archaeoglobus fulgidus.</title>
        <authorList>
            <person name="Fiebig A."/>
            <person name="Birkeland N.-K."/>
        </authorList>
    </citation>
    <scope>NUCLEOTIDE SEQUENCE [LARGE SCALE GENOMIC DNA]</scope>
    <source>
        <strain evidence="1 2">DSM 8774</strain>
    </source>
</reference>
<dbReference type="InterPro" id="IPR035185">
    <property type="entry name" value="DUF5305"/>
</dbReference>
<evidence type="ECO:0000313" key="1">
    <source>
        <dbReference type="EMBL" id="AIG96886.1"/>
    </source>
</evidence>
<dbReference type="Proteomes" id="UP000028501">
    <property type="component" value="Chromosome"/>
</dbReference>
<evidence type="ECO:0000313" key="2">
    <source>
        <dbReference type="Proteomes" id="UP000028501"/>
    </source>
</evidence>
<evidence type="ECO:0008006" key="3">
    <source>
        <dbReference type="Google" id="ProtNLM"/>
    </source>
</evidence>
<accession>A0A075WA65</accession>
<name>A0A075WA65_ARCFL</name>
<dbReference type="EMBL" id="CP006577">
    <property type="protein sequence ID" value="AIG96886.1"/>
    <property type="molecule type" value="Genomic_DNA"/>
</dbReference>
<dbReference type="GeneID" id="24793600"/>
<proteinExistence type="predicted"/>
<protein>
    <recommendedName>
        <fullName evidence="3">DUF5305 domain-containing protein</fullName>
    </recommendedName>
</protein>
<dbReference type="RefSeq" id="WP_048094767.1">
    <property type="nucleotide sequence ID" value="NZ_CP006577.1"/>
</dbReference>
<sequence length="303" mass="33826">MKITKQSFRILAAVLLAIAALCIAGAVLLNPEKKAEVAKDRVVFTDSLSVKAVLRENSLFGKGEIETTRVFLNITENCLASYRLSIQCNSCSKKGSYDVKITLETRDWNKTVESYTKTFEGGYTLTIPLDLNYYNSLYEQISRELDYKASEPKLVLTIATHAAGHDYQKRATATLGSKVSNLEFEPSTTKEFLEKEEIVVKDSNLSILRFALIPLAIIPVAALVYVSRKWEIVEGDPYAKYSDFVVKAMHAENGRVVVESVEELVKLAEYLNRPVVRLKGEFAVFDGDVVYVAKIEGRKATTS</sequence>